<keyword evidence="3" id="KW-1185">Reference proteome</keyword>
<proteinExistence type="predicted"/>
<sequence>MFKFFNKRLIVSTIGAASLLGGYAMYQTPAFAQLNNNFVLLAAKPKKEAVHRIKFSPGSKSTVIKSSVSLGKKDTYIFHARKGQTIIALVTWNGDRADGKNNEEGLSGFTFVKPNGESFVDPQDDRFTATSTGDYKVIVAQPYQLTSPKYTFELTIR</sequence>
<keyword evidence="1" id="KW-0732">Signal</keyword>
<evidence type="ECO:0000256" key="1">
    <source>
        <dbReference type="SAM" id="SignalP"/>
    </source>
</evidence>
<accession>A0A8J7IA17</accession>
<feature type="chain" id="PRO_5035264816" evidence="1">
    <location>
        <begin position="33"/>
        <end position="157"/>
    </location>
</feature>
<dbReference type="Gene3D" id="2.60.120.380">
    <property type="match status" value="1"/>
</dbReference>
<dbReference type="RefSeq" id="WP_214433966.1">
    <property type="nucleotide sequence ID" value="NZ_CAWPUQ010000012.1"/>
</dbReference>
<dbReference type="Proteomes" id="UP000662314">
    <property type="component" value="Unassembled WGS sequence"/>
</dbReference>
<protein>
    <submittedName>
        <fullName evidence="2">Uncharacterized protein</fullName>
    </submittedName>
</protein>
<gene>
    <name evidence="2" type="ORF">I8752_19560</name>
</gene>
<dbReference type="EMBL" id="JAECZA010000109">
    <property type="protein sequence ID" value="MBH8575172.1"/>
    <property type="molecule type" value="Genomic_DNA"/>
</dbReference>
<organism evidence="2 3">
    <name type="scientific">Dendronalium phyllosphericum CENA369</name>
    <dbReference type="NCBI Taxonomy" id="1725256"/>
    <lineage>
        <taxon>Bacteria</taxon>
        <taxon>Bacillati</taxon>
        <taxon>Cyanobacteriota</taxon>
        <taxon>Cyanophyceae</taxon>
        <taxon>Nostocales</taxon>
        <taxon>Nostocaceae</taxon>
        <taxon>Dendronalium</taxon>
        <taxon>Dendronalium phyllosphericum</taxon>
    </lineage>
</organism>
<name>A0A8J7IA17_9NOST</name>
<comment type="caution">
    <text evidence="2">The sequence shown here is derived from an EMBL/GenBank/DDBJ whole genome shotgun (WGS) entry which is preliminary data.</text>
</comment>
<feature type="signal peptide" evidence="1">
    <location>
        <begin position="1"/>
        <end position="32"/>
    </location>
</feature>
<evidence type="ECO:0000313" key="2">
    <source>
        <dbReference type="EMBL" id="MBH8575172.1"/>
    </source>
</evidence>
<dbReference type="AlphaFoldDB" id="A0A8J7IA17"/>
<reference evidence="2 3" key="1">
    <citation type="journal article" date="2021" name="Int. J. Syst. Evol. Microbiol.">
        <title>Amazonocrinis nigriterrae gen. nov., sp. nov., Atlanticothrix silvestris gen. nov., sp. nov. and Dendronalium phyllosphericum gen. nov., sp. nov., nostocacean cyanobacteria from Brazilian environments.</title>
        <authorList>
            <person name="Alvarenga D.O."/>
            <person name="Andreote A.P.D."/>
            <person name="Branco L.H.Z."/>
            <person name="Delbaje E."/>
            <person name="Cruz R.B."/>
            <person name="Varani A.M."/>
            <person name="Fiore M.F."/>
        </authorList>
    </citation>
    <scope>NUCLEOTIDE SEQUENCE [LARGE SCALE GENOMIC DNA]</scope>
    <source>
        <strain evidence="2 3">CENA369</strain>
    </source>
</reference>
<evidence type="ECO:0000313" key="3">
    <source>
        <dbReference type="Proteomes" id="UP000662314"/>
    </source>
</evidence>